<dbReference type="RefSeq" id="WP_012894223.1">
    <property type="nucleotide sequence ID" value="NC_013595.1"/>
</dbReference>
<organism evidence="2 3">
    <name type="scientific">Streptosporangium roseum (strain ATCC 12428 / DSM 43021 / JCM 3005 / KCTC 9067 / NCIMB 10171 / NRRL 2505 / NI 9100)</name>
    <dbReference type="NCBI Taxonomy" id="479432"/>
    <lineage>
        <taxon>Bacteria</taxon>
        <taxon>Bacillati</taxon>
        <taxon>Actinomycetota</taxon>
        <taxon>Actinomycetes</taxon>
        <taxon>Streptosporangiales</taxon>
        <taxon>Streptosporangiaceae</taxon>
        <taxon>Streptosporangium</taxon>
    </lineage>
</organism>
<dbReference type="GO" id="GO:0003676">
    <property type="term" value="F:nucleic acid binding"/>
    <property type="evidence" value="ECO:0007669"/>
    <property type="project" value="InterPro"/>
</dbReference>
<dbReference type="Pfam" id="PF01844">
    <property type="entry name" value="HNH"/>
    <property type="match status" value="1"/>
</dbReference>
<dbReference type="GO" id="GO:0004519">
    <property type="term" value="F:endonuclease activity"/>
    <property type="evidence" value="ECO:0007669"/>
    <property type="project" value="InterPro"/>
</dbReference>
<dbReference type="OrthoDB" id="9802640at2"/>
<dbReference type="InterPro" id="IPR002711">
    <property type="entry name" value="HNH"/>
</dbReference>
<evidence type="ECO:0000259" key="1">
    <source>
        <dbReference type="SMART" id="SM00507"/>
    </source>
</evidence>
<dbReference type="GO" id="GO:0008270">
    <property type="term" value="F:zinc ion binding"/>
    <property type="evidence" value="ECO:0007669"/>
    <property type="project" value="InterPro"/>
</dbReference>
<dbReference type="eggNOG" id="COG1403">
    <property type="taxonomic scope" value="Bacteria"/>
</dbReference>
<reference evidence="2 3" key="1">
    <citation type="journal article" date="2010" name="Stand. Genomic Sci.">
        <title>Complete genome sequence of Streptosporangium roseum type strain (NI 9100).</title>
        <authorList>
            <person name="Nolan M."/>
            <person name="Sikorski J."/>
            <person name="Jando M."/>
            <person name="Lucas S."/>
            <person name="Lapidus A."/>
            <person name="Glavina Del Rio T."/>
            <person name="Chen F."/>
            <person name="Tice H."/>
            <person name="Pitluck S."/>
            <person name="Cheng J.F."/>
            <person name="Chertkov O."/>
            <person name="Sims D."/>
            <person name="Meincke L."/>
            <person name="Brettin T."/>
            <person name="Han C."/>
            <person name="Detter J.C."/>
            <person name="Bruce D."/>
            <person name="Goodwin L."/>
            <person name="Land M."/>
            <person name="Hauser L."/>
            <person name="Chang Y.J."/>
            <person name="Jeffries C.D."/>
            <person name="Ivanova N."/>
            <person name="Mavromatis K."/>
            <person name="Mikhailova N."/>
            <person name="Chen A."/>
            <person name="Palaniappan K."/>
            <person name="Chain P."/>
            <person name="Rohde M."/>
            <person name="Goker M."/>
            <person name="Bristow J."/>
            <person name="Eisen J.A."/>
            <person name="Markowitz V."/>
            <person name="Hugenholtz P."/>
            <person name="Kyrpides N.C."/>
            <person name="Klenk H.P."/>
        </authorList>
    </citation>
    <scope>NUCLEOTIDE SEQUENCE [LARGE SCALE GENOMIC DNA]</scope>
    <source>
        <strain evidence="3">ATCC 12428 / DSM 43021 / JCM 3005 / NI 9100</strain>
    </source>
</reference>
<dbReference type="KEGG" id="sro:Sros_7830"/>
<dbReference type="AlphaFoldDB" id="D2AT16"/>
<dbReference type="SMART" id="SM00507">
    <property type="entry name" value="HNHc"/>
    <property type="match status" value="1"/>
</dbReference>
<dbReference type="EMBL" id="CP001814">
    <property type="protein sequence ID" value="ACZ90493.1"/>
    <property type="molecule type" value="Genomic_DNA"/>
</dbReference>
<dbReference type="STRING" id="479432.Sros_7830"/>
<dbReference type="Proteomes" id="UP000002029">
    <property type="component" value="Chromosome"/>
</dbReference>
<keyword evidence="3" id="KW-1185">Reference proteome</keyword>
<proteinExistence type="predicted"/>
<feature type="domain" description="HNH nuclease" evidence="1">
    <location>
        <begin position="327"/>
        <end position="390"/>
    </location>
</feature>
<gene>
    <name evidence="2" type="ordered locus">Sros_7830</name>
</gene>
<sequence length="419" mass="47410">MTLIFIDGDGLADLTSYLPSEQPAELATRAALSAEGLRISYEEPAAWLTQPCEGRNGYLHLPLYRREEAVPVELKRQEMDYIFMRDEAEVWAEEVLGLSSTAIVAVKASDCCGRAIDIAITTSNSKVLFDEQLECPCRDTAGNYFADLAEELFDLVLWANSARHRAVLVGWGMAGVLALTTEIRLLAEHPNRRFRQWGQFGGGIEWEDAQTWDAHRRGNWEGDDCRRVALAEPRALDECHAVLDRVRRMANSDQTEGFQFDLLIGDPVVETDSPILLPVRLGRENFRQRSDWAEYRYLCEQAEEHEKYGFVQRLRGDLPHRRARSTPAKRAVLLRCKGACENPDCENPGRPSDTSVGGGPILDVDHIDDHAKGGRDYPELMIALCPNCHAVKTRGRSRDVLRERLREVARERHLAWQSN</sequence>
<evidence type="ECO:0000313" key="2">
    <source>
        <dbReference type="EMBL" id="ACZ90493.1"/>
    </source>
</evidence>
<name>D2AT16_STRRD</name>
<dbReference type="InterPro" id="IPR003615">
    <property type="entry name" value="HNH_nuc"/>
</dbReference>
<dbReference type="HOGENOM" id="CLU_655393_0_0_11"/>
<protein>
    <recommendedName>
        <fullName evidence="1">HNH nuclease domain-containing protein</fullName>
    </recommendedName>
</protein>
<evidence type="ECO:0000313" key="3">
    <source>
        <dbReference type="Proteomes" id="UP000002029"/>
    </source>
</evidence>
<dbReference type="CDD" id="cd00085">
    <property type="entry name" value="HNHc"/>
    <property type="match status" value="1"/>
</dbReference>
<accession>D2AT16</accession>